<dbReference type="EMBL" id="JAXIOK010000001">
    <property type="protein sequence ID" value="KAK4781094.1"/>
    <property type="molecule type" value="Genomic_DNA"/>
</dbReference>
<gene>
    <name evidence="2" type="ORF">SAY87_017200</name>
</gene>
<dbReference type="AlphaFoldDB" id="A0AAN7LBH0"/>
<name>A0AAN7LBH0_9MYRT</name>
<keyword evidence="3" id="KW-1185">Reference proteome</keyword>
<organism evidence="2 3">
    <name type="scientific">Trapa incisa</name>
    <dbReference type="NCBI Taxonomy" id="236973"/>
    <lineage>
        <taxon>Eukaryota</taxon>
        <taxon>Viridiplantae</taxon>
        <taxon>Streptophyta</taxon>
        <taxon>Embryophyta</taxon>
        <taxon>Tracheophyta</taxon>
        <taxon>Spermatophyta</taxon>
        <taxon>Magnoliopsida</taxon>
        <taxon>eudicotyledons</taxon>
        <taxon>Gunneridae</taxon>
        <taxon>Pentapetalae</taxon>
        <taxon>rosids</taxon>
        <taxon>malvids</taxon>
        <taxon>Myrtales</taxon>
        <taxon>Lythraceae</taxon>
        <taxon>Trapa</taxon>
    </lineage>
</organism>
<feature type="compositionally biased region" description="Low complexity" evidence="1">
    <location>
        <begin position="35"/>
        <end position="91"/>
    </location>
</feature>
<reference evidence="2 3" key="1">
    <citation type="journal article" date="2023" name="Hortic Res">
        <title>Pangenome of water caltrop reveals structural variations and asymmetric subgenome divergence after allopolyploidization.</title>
        <authorList>
            <person name="Zhang X."/>
            <person name="Chen Y."/>
            <person name="Wang L."/>
            <person name="Yuan Y."/>
            <person name="Fang M."/>
            <person name="Shi L."/>
            <person name="Lu R."/>
            <person name="Comes H.P."/>
            <person name="Ma Y."/>
            <person name="Chen Y."/>
            <person name="Huang G."/>
            <person name="Zhou Y."/>
            <person name="Zheng Z."/>
            <person name="Qiu Y."/>
        </authorList>
    </citation>
    <scope>NUCLEOTIDE SEQUENCE [LARGE SCALE GENOMIC DNA]</scope>
    <source>
        <tissue evidence="2">Roots</tissue>
    </source>
</reference>
<evidence type="ECO:0000256" key="1">
    <source>
        <dbReference type="SAM" id="MobiDB-lite"/>
    </source>
</evidence>
<comment type="caution">
    <text evidence="2">The sequence shown here is derived from an EMBL/GenBank/DDBJ whole genome shotgun (WGS) entry which is preliminary data.</text>
</comment>
<evidence type="ECO:0000313" key="3">
    <source>
        <dbReference type="Proteomes" id="UP001345219"/>
    </source>
</evidence>
<sequence length="163" mass="17761">MKMQPSRELLSWNLKLRWIVTKLRITSPVRSFLRSPSGSSGPKASLSSSDRSPLLSSPYSTPPLQDLSPPTGSSSESWSSDPAPASWVSPSLRPSAPMSLSPTFPTSCRTYLSTRRPTPPSSRRPEVLFECRLSGGGGGGRGTDRKRLRSSISVRRGDMKMLL</sequence>
<feature type="compositionally biased region" description="Polar residues" evidence="1">
    <location>
        <begin position="98"/>
        <end position="112"/>
    </location>
</feature>
<feature type="region of interest" description="Disordered" evidence="1">
    <location>
        <begin position="31"/>
        <end position="146"/>
    </location>
</feature>
<protein>
    <submittedName>
        <fullName evidence="2">Uncharacterized protein</fullName>
    </submittedName>
</protein>
<evidence type="ECO:0000313" key="2">
    <source>
        <dbReference type="EMBL" id="KAK4781094.1"/>
    </source>
</evidence>
<proteinExistence type="predicted"/>
<accession>A0AAN7LBH0</accession>
<dbReference type="Proteomes" id="UP001345219">
    <property type="component" value="Chromosome 13"/>
</dbReference>